<dbReference type="Proteomes" id="UP000828941">
    <property type="component" value="Chromosome 12"/>
</dbReference>
<evidence type="ECO:0000313" key="1">
    <source>
        <dbReference type="EMBL" id="KAI4308525.1"/>
    </source>
</evidence>
<dbReference type="EMBL" id="CM039437">
    <property type="protein sequence ID" value="KAI4308525.1"/>
    <property type="molecule type" value="Genomic_DNA"/>
</dbReference>
<name>A0ACB9LFX0_BAUVA</name>
<evidence type="ECO:0000313" key="2">
    <source>
        <dbReference type="Proteomes" id="UP000828941"/>
    </source>
</evidence>
<reference evidence="1 2" key="1">
    <citation type="journal article" date="2022" name="DNA Res.">
        <title>Chromosomal-level genome assembly of the orchid tree Bauhinia variegata (Leguminosae; Cercidoideae) supports the allotetraploid origin hypothesis of Bauhinia.</title>
        <authorList>
            <person name="Zhong Y."/>
            <person name="Chen Y."/>
            <person name="Zheng D."/>
            <person name="Pang J."/>
            <person name="Liu Y."/>
            <person name="Luo S."/>
            <person name="Meng S."/>
            <person name="Qian L."/>
            <person name="Wei D."/>
            <person name="Dai S."/>
            <person name="Zhou R."/>
        </authorList>
    </citation>
    <scope>NUCLEOTIDE SEQUENCE [LARGE SCALE GENOMIC DNA]</scope>
    <source>
        <strain evidence="1">BV-YZ2020</strain>
    </source>
</reference>
<proteinExistence type="predicted"/>
<keyword evidence="2" id="KW-1185">Reference proteome</keyword>
<protein>
    <submittedName>
        <fullName evidence="1">Uncharacterized protein</fullName>
    </submittedName>
</protein>
<sequence>MENQTGQPQLPSSTTSNVVASDQPSSKAKMWSKFKTCAHRFLMIEKNDWLEDMRGNLSMVAGLIASITFQAALNPPGGVVQTSTGTENTPMGCNPQFGESPYTEICTGAAVFSVSHTEMYHYFIIFNTLSFIGSLSAALLLVSGIPLRHRFPMWFLSFSMSASLTCLAVTYNIGLYLLIPPTTVVDGKRVITTFFTPAPIFILIWVGLLWLISLYNTIRFLVWLVEICRRGRKKKRSTAANPQINVL</sequence>
<organism evidence="1 2">
    <name type="scientific">Bauhinia variegata</name>
    <name type="common">Purple orchid tree</name>
    <name type="synonym">Phanera variegata</name>
    <dbReference type="NCBI Taxonomy" id="167791"/>
    <lineage>
        <taxon>Eukaryota</taxon>
        <taxon>Viridiplantae</taxon>
        <taxon>Streptophyta</taxon>
        <taxon>Embryophyta</taxon>
        <taxon>Tracheophyta</taxon>
        <taxon>Spermatophyta</taxon>
        <taxon>Magnoliopsida</taxon>
        <taxon>eudicotyledons</taxon>
        <taxon>Gunneridae</taxon>
        <taxon>Pentapetalae</taxon>
        <taxon>rosids</taxon>
        <taxon>fabids</taxon>
        <taxon>Fabales</taxon>
        <taxon>Fabaceae</taxon>
        <taxon>Cercidoideae</taxon>
        <taxon>Cercideae</taxon>
        <taxon>Bauhiniinae</taxon>
        <taxon>Bauhinia</taxon>
    </lineage>
</organism>
<gene>
    <name evidence="1" type="ORF">L6164_031586</name>
</gene>
<accession>A0ACB9LFX0</accession>
<comment type="caution">
    <text evidence="1">The sequence shown here is derived from an EMBL/GenBank/DDBJ whole genome shotgun (WGS) entry which is preliminary data.</text>
</comment>